<comment type="caution">
    <text evidence="2">The sequence shown here is derived from an EMBL/GenBank/DDBJ whole genome shotgun (WGS) entry which is preliminary data.</text>
</comment>
<feature type="compositionally biased region" description="Basic and acidic residues" evidence="1">
    <location>
        <begin position="237"/>
        <end position="264"/>
    </location>
</feature>
<evidence type="ECO:0000313" key="2">
    <source>
        <dbReference type="EMBL" id="CAD6996884.1"/>
    </source>
</evidence>
<dbReference type="EMBL" id="CAJHJT010000012">
    <property type="protein sequence ID" value="CAD6996884.1"/>
    <property type="molecule type" value="Genomic_DNA"/>
</dbReference>
<dbReference type="Proteomes" id="UP000606786">
    <property type="component" value="Unassembled WGS sequence"/>
</dbReference>
<keyword evidence="3" id="KW-1185">Reference proteome</keyword>
<accession>A0A811UDD8</accession>
<dbReference type="OrthoDB" id="276498at2759"/>
<dbReference type="InterPro" id="IPR013757">
    <property type="entry name" value="Topo_IIA_A_a_sf"/>
</dbReference>
<proteinExistence type="predicted"/>
<feature type="compositionally biased region" description="Basic and acidic residues" evidence="1">
    <location>
        <begin position="159"/>
        <end position="175"/>
    </location>
</feature>
<dbReference type="GO" id="GO:0003677">
    <property type="term" value="F:DNA binding"/>
    <property type="evidence" value="ECO:0007669"/>
    <property type="project" value="InterPro"/>
</dbReference>
<feature type="compositionally biased region" description="Basic and acidic residues" evidence="1">
    <location>
        <begin position="204"/>
        <end position="218"/>
    </location>
</feature>
<feature type="compositionally biased region" description="Basic and acidic residues" evidence="1">
    <location>
        <begin position="102"/>
        <end position="123"/>
    </location>
</feature>
<dbReference type="Gene3D" id="1.10.268.10">
    <property type="entry name" value="Topoisomerase, domain 3"/>
    <property type="match status" value="1"/>
</dbReference>
<dbReference type="GO" id="GO:0003918">
    <property type="term" value="F:DNA topoisomerase type II (double strand cut, ATP-hydrolyzing) activity"/>
    <property type="evidence" value="ECO:0007669"/>
    <property type="project" value="InterPro"/>
</dbReference>
<feature type="compositionally biased region" description="Basic residues" evidence="1">
    <location>
        <begin position="290"/>
        <end position="303"/>
    </location>
</feature>
<protein>
    <submittedName>
        <fullName evidence="2">(Mediterranean fruit fly) hypothetical protein</fullName>
    </submittedName>
</protein>
<dbReference type="AlphaFoldDB" id="A0A811UDD8"/>
<feature type="compositionally biased region" description="Acidic residues" evidence="1">
    <location>
        <begin position="323"/>
        <end position="333"/>
    </location>
</feature>
<dbReference type="GO" id="GO:0005524">
    <property type="term" value="F:ATP binding"/>
    <property type="evidence" value="ECO:0007669"/>
    <property type="project" value="InterPro"/>
</dbReference>
<organism evidence="2 3">
    <name type="scientific">Ceratitis capitata</name>
    <name type="common">Mediterranean fruit fly</name>
    <name type="synonym">Tephritis capitata</name>
    <dbReference type="NCBI Taxonomy" id="7213"/>
    <lineage>
        <taxon>Eukaryota</taxon>
        <taxon>Metazoa</taxon>
        <taxon>Ecdysozoa</taxon>
        <taxon>Arthropoda</taxon>
        <taxon>Hexapoda</taxon>
        <taxon>Insecta</taxon>
        <taxon>Pterygota</taxon>
        <taxon>Neoptera</taxon>
        <taxon>Endopterygota</taxon>
        <taxon>Diptera</taxon>
        <taxon>Brachycera</taxon>
        <taxon>Muscomorpha</taxon>
        <taxon>Tephritoidea</taxon>
        <taxon>Tephritidae</taxon>
        <taxon>Ceratitis</taxon>
        <taxon>Ceratitis</taxon>
    </lineage>
</organism>
<name>A0A811UDD8_CERCA</name>
<reference evidence="2" key="1">
    <citation type="submission" date="2020-11" db="EMBL/GenBank/DDBJ databases">
        <authorList>
            <person name="Whitehead M."/>
        </authorList>
    </citation>
    <scope>NUCLEOTIDE SEQUENCE</scope>
    <source>
        <strain evidence="2">EGII</strain>
    </source>
</reference>
<sequence length="333" mass="36677">MSMWMLTEEKKNELLKQRDTKLAELAALKAKTIETLWLDDLDDFEKKLNEIEERERLEEMGINKKQAKALTAKAKALTGTLKKRAAKGGNENIFPDPNGVKVEFKAKNQKEKAEKAAKGIKTEEGDEFDALTESGAKGPKGSPEALKKTKAKAAAAGGDGEKKPRGRKPKDDGLKQSKLNFGKGRKKKANTSDEDDDLASGSDIEMHVEVAPRADRPGRRATAKKINYSGLLDSEEEKSSDGELEFRDNEGVKEDSHHVAHMSDAENGSDAEEANGSNAFIVSDSEPTPIKKKPASKRPRKKAMTSDSDSDKKKKKKKRNISDSEDDDSDFEC</sequence>
<evidence type="ECO:0000313" key="3">
    <source>
        <dbReference type="Proteomes" id="UP000606786"/>
    </source>
</evidence>
<gene>
    <name evidence="2" type="ORF">CCAP1982_LOCUS5557</name>
</gene>
<evidence type="ECO:0000256" key="1">
    <source>
        <dbReference type="SAM" id="MobiDB-lite"/>
    </source>
</evidence>
<feature type="region of interest" description="Disordered" evidence="1">
    <location>
        <begin position="83"/>
        <end position="333"/>
    </location>
</feature>